<dbReference type="EMBL" id="CP000587">
    <property type="protein sequence ID" value="ABO97065.1"/>
    <property type="molecule type" value="Genomic_DNA"/>
</dbReference>
<dbReference type="Gene3D" id="2.20.110.10">
    <property type="entry name" value="Histone H3 K4-specific methyltransferase SET7/9 N-terminal domain"/>
    <property type="match status" value="4"/>
</dbReference>
<keyword evidence="3" id="KW-0547">Nucleotide-binding</keyword>
<accession>A4S0N9</accession>
<dbReference type="InterPro" id="IPR002498">
    <property type="entry name" value="PInositol-4-P-4/5-kinase_core"/>
</dbReference>
<dbReference type="Pfam" id="PF01504">
    <property type="entry name" value="PIP5K"/>
    <property type="match status" value="1"/>
</dbReference>
<evidence type="ECO:0000313" key="6">
    <source>
        <dbReference type="Proteomes" id="UP000001568"/>
    </source>
</evidence>
<dbReference type="InterPro" id="IPR027484">
    <property type="entry name" value="PInositol-4-P-5-kinase_N"/>
</dbReference>
<dbReference type="OrthoDB" id="70770at2759"/>
<keyword evidence="3" id="KW-0808">Transferase</keyword>
<evidence type="ECO:0000256" key="3">
    <source>
        <dbReference type="PROSITE-ProRule" id="PRU00781"/>
    </source>
</evidence>
<dbReference type="SUPFAM" id="SSF82185">
    <property type="entry name" value="Histone H3 K4-specific methyltransferase SET7/9 N-terminal domain"/>
    <property type="match status" value="2"/>
</dbReference>
<dbReference type="CDD" id="cd17302">
    <property type="entry name" value="PIPKc_AtPIP5K_like"/>
    <property type="match status" value="1"/>
</dbReference>
<dbReference type="InterPro" id="IPR003409">
    <property type="entry name" value="MORN"/>
</dbReference>
<dbReference type="PROSITE" id="PS51455">
    <property type="entry name" value="PIPK"/>
    <property type="match status" value="1"/>
</dbReference>
<gene>
    <name evidence="5" type="ORF">OSTLU_850</name>
</gene>
<dbReference type="PANTHER" id="PTHR23086:SF8">
    <property type="entry name" value="PHOSPHATIDYLINOSITOL 5-PHOSPHATE 4-KINASE, ISOFORM A"/>
    <property type="match status" value="1"/>
</dbReference>
<protein>
    <recommendedName>
        <fullName evidence="1">1-phosphatidylinositol-4-phosphate 5-kinase</fullName>
        <ecNumber evidence="1">2.7.1.68</ecNumber>
    </recommendedName>
</protein>
<feature type="non-terminal residue" evidence="5">
    <location>
        <position position="1"/>
    </location>
</feature>
<dbReference type="EC" id="2.7.1.68" evidence="1"/>
<dbReference type="PANTHER" id="PTHR23086">
    <property type="entry name" value="PHOSPHATIDYLINOSITOL-4-PHOSPHATE 5-KINASE"/>
    <property type="match status" value="1"/>
</dbReference>
<feature type="domain" description="PIPK" evidence="4">
    <location>
        <begin position="289"/>
        <end position="662"/>
    </location>
</feature>
<dbReference type="HOGENOM" id="CLU_004312_6_4_1"/>
<evidence type="ECO:0000313" key="5">
    <source>
        <dbReference type="EMBL" id="ABO97065.1"/>
    </source>
</evidence>
<dbReference type="InterPro" id="IPR023610">
    <property type="entry name" value="PInositol-4/5-P-5/4-kinase"/>
</dbReference>
<dbReference type="SMART" id="SM00698">
    <property type="entry name" value="MORN"/>
    <property type="match status" value="8"/>
</dbReference>
<keyword evidence="6" id="KW-1185">Reference proteome</keyword>
<dbReference type="Pfam" id="PF02493">
    <property type="entry name" value="MORN"/>
    <property type="match status" value="8"/>
</dbReference>
<dbReference type="eggNOG" id="KOG0229">
    <property type="taxonomic scope" value="Eukaryota"/>
</dbReference>
<reference evidence="5 6" key="1">
    <citation type="journal article" date="2007" name="Proc. Natl. Acad. Sci. U.S.A.">
        <title>The tiny eukaryote Ostreococcus provides genomic insights into the paradox of plankton speciation.</title>
        <authorList>
            <person name="Palenik B."/>
            <person name="Grimwood J."/>
            <person name="Aerts A."/>
            <person name="Rouze P."/>
            <person name="Salamov A."/>
            <person name="Putnam N."/>
            <person name="Dupont C."/>
            <person name="Jorgensen R."/>
            <person name="Derelle E."/>
            <person name="Rombauts S."/>
            <person name="Zhou K."/>
            <person name="Otillar R."/>
            <person name="Merchant S.S."/>
            <person name="Podell S."/>
            <person name="Gaasterland T."/>
            <person name="Napoli C."/>
            <person name="Gendler K."/>
            <person name="Manuell A."/>
            <person name="Tai V."/>
            <person name="Vallon O."/>
            <person name="Piganeau G."/>
            <person name="Jancek S."/>
            <person name="Heijde M."/>
            <person name="Jabbari K."/>
            <person name="Bowler C."/>
            <person name="Lohr M."/>
            <person name="Robbens S."/>
            <person name="Werner G."/>
            <person name="Dubchak I."/>
            <person name="Pazour G.J."/>
            <person name="Ren Q."/>
            <person name="Paulsen I."/>
            <person name="Delwiche C."/>
            <person name="Schmutz J."/>
            <person name="Rokhsar D."/>
            <person name="Van de Peer Y."/>
            <person name="Moreau H."/>
            <person name="Grigoriev I.V."/>
        </authorList>
    </citation>
    <scope>NUCLEOTIDE SEQUENCE [LARGE SCALE GENOMIC DNA]</scope>
    <source>
        <strain evidence="5 6">CCE9901</strain>
    </source>
</reference>
<keyword evidence="3" id="KW-0067">ATP-binding</keyword>
<evidence type="ECO:0000259" key="4">
    <source>
        <dbReference type="PROSITE" id="PS51455"/>
    </source>
</evidence>
<dbReference type="GO" id="GO:0046854">
    <property type="term" value="P:phosphatidylinositol phosphate biosynthetic process"/>
    <property type="evidence" value="ECO:0007669"/>
    <property type="project" value="TreeGrafter"/>
</dbReference>
<dbReference type="Gene3D" id="3.30.810.10">
    <property type="entry name" value="2-Layer Sandwich"/>
    <property type="match status" value="1"/>
</dbReference>
<keyword evidence="3" id="KW-0418">Kinase</keyword>
<organism evidence="5 6">
    <name type="scientific">Ostreococcus lucimarinus (strain CCE9901)</name>
    <dbReference type="NCBI Taxonomy" id="436017"/>
    <lineage>
        <taxon>Eukaryota</taxon>
        <taxon>Viridiplantae</taxon>
        <taxon>Chlorophyta</taxon>
        <taxon>Mamiellophyceae</taxon>
        <taxon>Mamiellales</taxon>
        <taxon>Bathycoccaceae</taxon>
        <taxon>Ostreococcus</taxon>
    </lineage>
</organism>
<name>A4S0N9_OSTLU</name>
<dbReference type="STRING" id="436017.A4S0N9"/>
<dbReference type="AlphaFoldDB" id="A4S0N9"/>
<dbReference type="Proteomes" id="UP000001568">
    <property type="component" value="Chromosome 7"/>
</dbReference>
<dbReference type="SMART" id="SM00330">
    <property type="entry name" value="PIPKc"/>
    <property type="match status" value="1"/>
</dbReference>
<dbReference type="GO" id="GO:0005886">
    <property type="term" value="C:plasma membrane"/>
    <property type="evidence" value="ECO:0007669"/>
    <property type="project" value="TreeGrafter"/>
</dbReference>
<dbReference type="SUPFAM" id="SSF56104">
    <property type="entry name" value="SAICAR synthase-like"/>
    <property type="match status" value="1"/>
</dbReference>
<dbReference type="InterPro" id="IPR027483">
    <property type="entry name" value="PInositol-4-P-4/5-kinase_C_sf"/>
</dbReference>
<proteinExistence type="predicted"/>
<dbReference type="GO" id="GO:0005524">
    <property type="term" value="F:ATP binding"/>
    <property type="evidence" value="ECO:0007669"/>
    <property type="project" value="UniProtKB-UniRule"/>
</dbReference>
<dbReference type="RefSeq" id="XP_001418772.1">
    <property type="nucleotide sequence ID" value="XM_001418735.1"/>
</dbReference>
<dbReference type="GO" id="GO:0016308">
    <property type="term" value="F:1-phosphatidylinositol-4-phosphate 5-kinase activity"/>
    <property type="evidence" value="ECO:0007669"/>
    <property type="project" value="UniProtKB-EC"/>
</dbReference>
<sequence>LNDGDVYRGPWNDHSPVGYGRYSWANGNEYVGEFHDGKPSGRGTYEWAHGGVYKGNFEHGLMHGEGTYTASDGAKYHGSWRRGKKHGLGIQHFTNGDCYEGLWNDGVGHGPGTYRWKALEGEEGHDEFDGEWLNGKMHGWGTLRWGSGDRYDGNWSVGQISGSGVMTWCDGSSFSGRWKCGKKDGSGAFMLSGGESSSVTRNNIKLSVQINRSARPKTSFDDSEGEEIIAADLGNTYLLLCECSEDQILKKEVVETDGVAHKHSLWTSPMASRSRKVRKVRHGETIYKGHGSYDLMLQLRVGIRWSVSSMQEFSDVALQTCSFDVSLKQQFPRGGSAKTPPHFARTFKWKEYRPEVFRHLRARWRVDPAQFMLSLCGDQALRELSSPGKSGSVFYISHDDQFIIKTMRKSEMVRLKSWLHVYYQHVHDYPETLLPKFYGLYSIKAAGTARKVRVVVMSNLFSAKHPIHKTFDLKGSTHGRFTKLENATPHTVLKDLDISRKFRVEEGKRDKLIEQLNKDCIFLQKLRVMDYSLLVGVHFGFAHGMEEVSPSEQASLRPPPGTDDLIAHSTGAAKSKLGVAMAAVSVHGRILTKQPPVESPIEEHTEPQDVILYLGIIDILQEYTTSKNLETKMMGVMGKKSFSSIDPTNYAKRFLNFMSNLF</sequence>
<dbReference type="GeneID" id="5002800"/>
<dbReference type="OMA" id="EEDIMNC"/>
<feature type="non-terminal residue" evidence="5">
    <location>
        <position position="662"/>
    </location>
</feature>
<evidence type="ECO:0000256" key="2">
    <source>
        <dbReference type="ARBA" id="ARBA00022737"/>
    </source>
</evidence>
<keyword evidence="2" id="KW-0677">Repeat</keyword>
<evidence type="ECO:0000256" key="1">
    <source>
        <dbReference type="ARBA" id="ARBA00012172"/>
    </source>
</evidence>
<dbReference type="KEGG" id="olu:OSTLU_850"/>
<dbReference type="Gene3D" id="3.30.800.10">
    <property type="entry name" value="Phosphatidylinositol Phosphate Kinase II Beta"/>
    <property type="match status" value="1"/>
</dbReference>